<dbReference type="InterPro" id="IPR000214">
    <property type="entry name" value="Znf_DNA_glyclase/AP_lyase"/>
</dbReference>
<comment type="similarity">
    <text evidence="2 15">Belongs to the FPG family.</text>
</comment>
<evidence type="ECO:0000259" key="17">
    <source>
        <dbReference type="PROSITE" id="PS51068"/>
    </source>
</evidence>
<dbReference type="InterPro" id="IPR012319">
    <property type="entry name" value="FPG_cat"/>
</dbReference>
<dbReference type="SUPFAM" id="SSF81624">
    <property type="entry name" value="N-terminal domain of MutM-like DNA repair proteins"/>
    <property type="match status" value="1"/>
</dbReference>
<evidence type="ECO:0000256" key="15">
    <source>
        <dbReference type="HAMAP-Rule" id="MF_00103"/>
    </source>
</evidence>
<dbReference type="InterPro" id="IPR015886">
    <property type="entry name" value="H2TH_FPG"/>
</dbReference>
<dbReference type="GO" id="GO:0008270">
    <property type="term" value="F:zinc ion binding"/>
    <property type="evidence" value="ECO:0007669"/>
    <property type="project" value="UniProtKB-UniRule"/>
</dbReference>
<dbReference type="InterPro" id="IPR010979">
    <property type="entry name" value="Ribosomal_uS13-like_H2TH"/>
</dbReference>
<dbReference type="InterPro" id="IPR010663">
    <property type="entry name" value="Znf_FPG/IleRS"/>
</dbReference>
<dbReference type="Pfam" id="PF01149">
    <property type="entry name" value="Fapy_DNA_glyco"/>
    <property type="match status" value="1"/>
</dbReference>
<dbReference type="EC" id="3.2.2.23" evidence="15"/>
<comment type="cofactor">
    <cofactor evidence="15">
        <name>Zn(2+)</name>
        <dbReference type="ChEBI" id="CHEBI:29105"/>
    </cofactor>
    <text evidence="15">Binds 1 zinc ion per subunit.</text>
</comment>
<keyword evidence="12 15" id="KW-0511">Multifunctional enzyme</keyword>
<dbReference type="SMART" id="SM00898">
    <property type="entry name" value="Fapy_DNA_glyco"/>
    <property type="match status" value="1"/>
</dbReference>
<dbReference type="GO" id="GO:0034039">
    <property type="term" value="F:8-oxo-7,8-dihydroguanine DNA N-glycosylase activity"/>
    <property type="evidence" value="ECO:0007669"/>
    <property type="project" value="TreeGrafter"/>
</dbReference>
<keyword evidence="10 15" id="KW-0234">DNA repair</keyword>
<dbReference type="GO" id="GO:0003684">
    <property type="term" value="F:damaged DNA binding"/>
    <property type="evidence" value="ECO:0007669"/>
    <property type="project" value="InterPro"/>
</dbReference>
<dbReference type="FunFam" id="1.10.8.50:FF:000003">
    <property type="entry name" value="Formamidopyrimidine-DNA glycosylase"/>
    <property type="match status" value="1"/>
</dbReference>
<evidence type="ECO:0000256" key="11">
    <source>
        <dbReference type="ARBA" id="ARBA00023239"/>
    </source>
</evidence>
<evidence type="ECO:0000256" key="5">
    <source>
        <dbReference type="ARBA" id="ARBA00022763"/>
    </source>
</evidence>
<dbReference type="AlphaFoldDB" id="A0A831LTV0"/>
<feature type="domain" description="Formamidopyrimidine-DNA glycosylase catalytic" evidence="17">
    <location>
        <begin position="2"/>
        <end position="113"/>
    </location>
</feature>
<evidence type="ECO:0000256" key="1">
    <source>
        <dbReference type="ARBA" id="ARBA00001668"/>
    </source>
</evidence>
<evidence type="ECO:0000256" key="14">
    <source>
        <dbReference type="ARBA" id="ARBA00044632"/>
    </source>
</evidence>
<sequence length="271" mass="30318">MPELPEVETIRRGLAPHLIGRTLCRAKVRQARLRRPVPQVLQDECIGASILKVDRRGKYLLFYTERGTLIWHLGMSGSLRILTDGGGAQKHDHIDLVFEEGICLRYRDPRRFGLVEWTEADPLEHPLLSHLGAEPLEDEFDGAYLWQRSRSRKIPVKNFIMDARVVVGVGNIYASEALFQAGLRPERSAGSLTKHMAEKLATAIKDVLTRAIEAGGTSLRDFVDGQGQPGYFARELKVYGRAGQPCPACGEPIDKIVVGQRSSFFCPRCQK</sequence>
<dbReference type="SUPFAM" id="SSF46946">
    <property type="entry name" value="S13-like H2TH domain"/>
    <property type="match status" value="1"/>
</dbReference>
<dbReference type="Proteomes" id="UP000886162">
    <property type="component" value="Unassembled WGS sequence"/>
</dbReference>
<feature type="active site" description="Proton donor" evidence="15">
    <location>
        <position position="3"/>
    </location>
</feature>
<gene>
    <name evidence="15 18" type="primary">mutM</name>
    <name evidence="15" type="synonym">fpg</name>
    <name evidence="18" type="ORF">ENN94_04590</name>
</gene>
<evidence type="ECO:0000256" key="8">
    <source>
        <dbReference type="ARBA" id="ARBA00022833"/>
    </source>
</evidence>
<dbReference type="NCBIfam" id="NF002211">
    <property type="entry name" value="PRK01103.1"/>
    <property type="match status" value="1"/>
</dbReference>
<dbReference type="InterPro" id="IPR015887">
    <property type="entry name" value="DNA_glyclase_Znf_dom_DNA_BS"/>
</dbReference>
<evidence type="ECO:0000256" key="12">
    <source>
        <dbReference type="ARBA" id="ARBA00023268"/>
    </source>
</evidence>
<comment type="catalytic activity">
    <reaction evidence="14 15">
        <text>2'-deoxyribonucleotide-(2'-deoxyribose 5'-phosphate)-2'-deoxyribonucleotide-DNA = a 3'-end 2'-deoxyribonucleotide-(2,3-dehydro-2,3-deoxyribose 5'-phosphate)-DNA + a 5'-end 5'-phospho-2'-deoxyribonucleoside-DNA + H(+)</text>
        <dbReference type="Rhea" id="RHEA:66592"/>
        <dbReference type="Rhea" id="RHEA-COMP:13180"/>
        <dbReference type="Rhea" id="RHEA-COMP:16897"/>
        <dbReference type="Rhea" id="RHEA-COMP:17067"/>
        <dbReference type="ChEBI" id="CHEBI:15378"/>
        <dbReference type="ChEBI" id="CHEBI:136412"/>
        <dbReference type="ChEBI" id="CHEBI:157695"/>
        <dbReference type="ChEBI" id="CHEBI:167181"/>
        <dbReference type="EC" id="4.2.99.18"/>
    </reaction>
</comment>
<keyword evidence="11 15" id="KW-0456">Lyase</keyword>
<evidence type="ECO:0000256" key="3">
    <source>
        <dbReference type="ARBA" id="ARBA00011245"/>
    </source>
</evidence>
<keyword evidence="8 15" id="KW-0862">Zinc</keyword>
<dbReference type="InterPro" id="IPR020629">
    <property type="entry name" value="FPG_Glyclase"/>
</dbReference>
<keyword evidence="6 15" id="KW-0863">Zinc-finger</keyword>
<accession>A0A831LTV0</accession>
<keyword evidence="9 15" id="KW-0238">DNA-binding</keyword>
<comment type="subunit">
    <text evidence="3 15">Monomer.</text>
</comment>
<dbReference type="Gene3D" id="3.20.190.10">
    <property type="entry name" value="MutM-like, N-terminal"/>
    <property type="match status" value="1"/>
</dbReference>
<dbReference type="GO" id="GO:0006284">
    <property type="term" value="P:base-excision repair"/>
    <property type="evidence" value="ECO:0007669"/>
    <property type="project" value="InterPro"/>
</dbReference>
<dbReference type="InterPro" id="IPR035937">
    <property type="entry name" value="FPG_N"/>
</dbReference>
<feature type="binding site" evidence="15">
    <location>
        <position position="152"/>
    </location>
    <ligand>
        <name>DNA</name>
        <dbReference type="ChEBI" id="CHEBI:16991"/>
    </ligand>
</feature>
<name>A0A831LTV0_9BACT</name>
<evidence type="ECO:0000256" key="10">
    <source>
        <dbReference type="ARBA" id="ARBA00023204"/>
    </source>
</evidence>
<dbReference type="PROSITE" id="PS01242">
    <property type="entry name" value="ZF_FPG_1"/>
    <property type="match status" value="1"/>
</dbReference>
<keyword evidence="5 15" id="KW-0227">DNA damage</keyword>
<dbReference type="Pfam" id="PF06831">
    <property type="entry name" value="H2TH"/>
    <property type="match status" value="1"/>
</dbReference>
<comment type="caution">
    <text evidence="18">The sequence shown here is derived from an EMBL/GenBank/DDBJ whole genome shotgun (WGS) entry which is preliminary data.</text>
</comment>
<evidence type="ECO:0000256" key="4">
    <source>
        <dbReference type="ARBA" id="ARBA00022723"/>
    </source>
</evidence>
<evidence type="ECO:0000259" key="16">
    <source>
        <dbReference type="PROSITE" id="PS51066"/>
    </source>
</evidence>
<organism evidence="18">
    <name type="scientific">Geoalkalibacter subterraneus</name>
    <dbReference type="NCBI Taxonomy" id="483547"/>
    <lineage>
        <taxon>Bacteria</taxon>
        <taxon>Pseudomonadati</taxon>
        <taxon>Thermodesulfobacteriota</taxon>
        <taxon>Desulfuromonadia</taxon>
        <taxon>Desulfuromonadales</taxon>
        <taxon>Geoalkalibacteraceae</taxon>
        <taxon>Geoalkalibacter</taxon>
    </lineage>
</organism>
<dbReference type="CDD" id="cd08966">
    <property type="entry name" value="EcFpg-like_N"/>
    <property type="match status" value="1"/>
</dbReference>
<evidence type="ECO:0000256" key="13">
    <source>
        <dbReference type="ARBA" id="ARBA00023295"/>
    </source>
</evidence>
<dbReference type="EMBL" id="DSDO01000319">
    <property type="protein sequence ID" value="HDR46960.1"/>
    <property type="molecule type" value="Genomic_DNA"/>
</dbReference>
<comment type="function">
    <text evidence="15">Involved in base excision repair of DNA damaged by oxidation or by mutagenic agents. Acts as DNA glycosylase that recognizes and removes damaged bases. Has a preference for oxidized purines, such as 7,8-dihydro-8-oxoguanine (8-oxoG). Has AP (apurinic/apyrimidinic) lyase activity and introduces nicks in the DNA strand. Cleaves the DNA backbone by beta-delta elimination to generate a single-strand break at the site of the removed base with both 3'- and 5'-phosphates.</text>
</comment>
<feature type="binding site" evidence="15">
    <location>
        <position position="91"/>
    </location>
    <ligand>
        <name>DNA</name>
        <dbReference type="ChEBI" id="CHEBI:16991"/>
    </ligand>
</feature>
<dbReference type="FunFam" id="3.20.190.10:FF:000001">
    <property type="entry name" value="Formamidopyrimidine-DNA glycosylase"/>
    <property type="match status" value="1"/>
</dbReference>
<dbReference type="SUPFAM" id="SSF57716">
    <property type="entry name" value="Glucocorticoid receptor-like (DNA-binding domain)"/>
    <property type="match status" value="1"/>
</dbReference>
<keyword evidence="4 15" id="KW-0479">Metal-binding</keyword>
<evidence type="ECO:0000313" key="18">
    <source>
        <dbReference type="EMBL" id="HDR46960.1"/>
    </source>
</evidence>
<evidence type="ECO:0000256" key="9">
    <source>
        <dbReference type="ARBA" id="ARBA00023125"/>
    </source>
</evidence>
<comment type="catalytic activity">
    <reaction evidence="1 15">
        <text>Hydrolysis of DNA containing ring-opened 7-methylguanine residues, releasing 2,6-diamino-4-hydroxy-5-(N-methyl)formamidopyrimidine.</text>
        <dbReference type="EC" id="3.2.2.23"/>
    </reaction>
</comment>
<dbReference type="Pfam" id="PF06827">
    <property type="entry name" value="zf-FPG_IleRS"/>
    <property type="match status" value="1"/>
</dbReference>
<dbReference type="EC" id="4.2.99.18" evidence="15"/>
<reference evidence="18" key="1">
    <citation type="journal article" date="2020" name="mSystems">
        <title>Genome- and Community-Level Interaction Insights into Carbon Utilization and Element Cycling Functions of Hydrothermarchaeota in Hydrothermal Sediment.</title>
        <authorList>
            <person name="Zhou Z."/>
            <person name="Liu Y."/>
            <person name="Xu W."/>
            <person name="Pan J."/>
            <person name="Luo Z.H."/>
            <person name="Li M."/>
        </authorList>
    </citation>
    <scope>NUCLEOTIDE SEQUENCE [LARGE SCALE GENOMIC DNA]</scope>
    <source>
        <strain evidence="18">SpSt-1220</strain>
    </source>
</reference>
<feature type="active site" description="Proton donor; for delta-elimination activity" evidence="15">
    <location>
        <position position="261"/>
    </location>
</feature>
<proteinExistence type="inferred from homology"/>
<dbReference type="PROSITE" id="PS51068">
    <property type="entry name" value="FPG_CAT"/>
    <property type="match status" value="1"/>
</dbReference>
<dbReference type="PROSITE" id="PS51066">
    <property type="entry name" value="ZF_FPG_2"/>
    <property type="match status" value="1"/>
</dbReference>
<feature type="active site" description="Schiff-base intermediate with DNA" evidence="15">
    <location>
        <position position="2"/>
    </location>
</feature>
<keyword evidence="7 15" id="KW-0378">Hydrolase</keyword>
<dbReference type="Gene3D" id="1.10.8.50">
    <property type="match status" value="1"/>
</dbReference>
<dbReference type="HAMAP" id="MF_00103">
    <property type="entry name" value="Fapy_DNA_glycosyl"/>
    <property type="match status" value="1"/>
</dbReference>
<keyword evidence="13 15" id="KW-0326">Glycosidase</keyword>
<evidence type="ECO:0000256" key="6">
    <source>
        <dbReference type="ARBA" id="ARBA00022771"/>
    </source>
</evidence>
<feature type="domain" description="FPG-type" evidence="16">
    <location>
        <begin position="237"/>
        <end position="271"/>
    </location>
</feature>
<dbReference type="SMART" id="SM01232">
    <property type="entry name" value="H2TH"/>
    <property type="match status" value="1"/>
</dbReference>
<protein>
    <recommendedName>
        <fullName evidence="15">Formamidopyrimidine-DNA glycosylase</fullName>
        <shortName evidence="15">Fapy-DNA glycosylase</shortName>
        <ecNumber evidence="15">3.2.2.23</ecNumber>
    </recommendedName>
    <alternativeName>
        <fullName evidence="15">DNA-(apurinic or apyrimidinic site) lyase MutM</fullName>
        <shortName evidence="15">AP lyase MutM</shortName>
        <ecNumber evidence="15">4.2.99.18</ecNumber>
    </alternativeName>
</protein>
<dbReference type="NCBIfam" id="TIGR00577">
    <property type="entry name" value="fpg"/>
    <property type="match status" value="1"/>
</dbReference>
<evidence type="ECO:0000256" key="2">
    <source>
        <dbReference type="ARBA" id="ARBA00009409"/>
    </source>
</evidence>
<dbReference type="PANTHER" id="PTHR22993:SF9">
    <property type="entry name" value="FORMAMIDOPYRIMIDINE-DNA GLYCOSYLASE"/>
    <property type="match status" value="1"/>
</dbReference>
<feature type="active site" description="Proton donor; for beta-elimination activity" evidence="15">
    <location>
        <position position="58"/>
    </location>
</feature>
<feature type="binding site" evidence="15">
    <location>
        <position position="110"/>
    </location>
    <ligand>
        <name>DNA</name>
        <dbReference type="ChEBI" id="CHEBI:16991"/>
    </ligand>
</feature>
<dbReference type="GO" id="GO:0140078">
    <property type="term" value="F:class I DNA-(apurinic or apyrimidinic site) endonuclease activity"/>
    <property type="evidence" value="ECO:0007669"/>
    <property type="project" value="UniProtKB-EC"/>
</dbReference>
<dbReference type="PANTHER" id="PTHR22993">
    <property type="entry name" value="FORMAMIDOPYRIMIDINE-DNA GLYCOSYLASE"/>
    <property type="match status" value="1"/>
</dbReference>
<evidence type="ECO:0000256" key="7">
    <source>
        <dbReference type="ARBA" id="ARBA00022801"/>
    </source>
</evidence>